<dbReference type="PANTHER" id="PTHR32060">
    <property type="entry name" value="TAIL-SPECIFIC PROTEASE"/>
    <property type="match status" value="1"/>
</dbReference>
<reference evidence="2 3" key="1">
    <citation type="journal article" date="2019" name="Int. J. Syst. Evol. Microbiol.">
        <title>The Global Catalogue of Microorganisms (GCM) 10K type strain sequencing project: providing services to taxonomists for standard genome sequencing and annotation.</title>
        <authorList>
            <consortium name="The Broad Institute Genomics Platform"/>
            <consortium name="The Broad Institute Genome Sequencing Center for Infectious Disease"/>
            <person name="Wu L."/>
            <person name="Ma J."/>
        </authorList>
    </citation>
    <scope>NUCLEOTIDE SEQUENCE [LARGE SCALE GENOMIC DNA]</scope>
    <source>
        <strain evidence="2 3">JCM 16009</strain>
    </source>
</reference>
<evidence type="ECO:0000313" key="2">
    <source>
        <dbReference type="EMBL" id="GAA1839910.1"/>
    </source>
</evidence>
<protein>
    <recommendedName>
        <fullName evidence="1">Tail specific protease domain-containing protein</fullName>
    </recommendedName>
</protein>
<dbReference type="PANTHER" id="PTHR32060:SF22">
    <property type="entry name" value="CARBOXYL-TERMINAL-PROCESSING PEPTIDASE 3, CHLOROPLASTIC"/>
    <property type="match status" value="1"/>
</dbReference>
<sequence>MRPREIAAAQRGVPFSAGGPPVPALDGAQRQQVVDVLTDVLGGVYAHLPAKRAAYATDPVQALVLLRRKAGTLSDADFHLALTGIVGTLRDAHTRYTGPAPTHGQVAALPFLVEQYRDASGPAYLVTKVADDVAALDPDFVAGVRPVWWNGVPFDRAVEIYADRETGGRPDARRARALQSLTFRALDHAPPPDEHWVRIGYRTRRGSLREVKLDWRLVAPEVAAGAVTPAASEGLRLAVDPGAEAVRRAKKLLFAGALWAADRADDPARRAIAPASAVGDPIETPYQDFLSAQVVRIRRRTVGYLRIWSFNLRAIDPFLDEVGRLLDLLPHDGLVVDLRGNPGGAVWAAERLLQSFGDGPIVPTRFAFLASPLTRAMARSDANQAECAEWLPSLEDAIATGELWAQPRPLTPVGWCNDRGRRYPGPAVAVVDPNTYSSGDLFAAGWVDNGIGPLVTVGQATGGGGANVWTAAQLRGALDGTGHDQGALPGGTSYTVAIRRAVRSGLGDGIPIEDLGVAGTPATTYAMTARDLLHNNHDLLAFCGGLLADLRSPGSTP</sequence>
<dbReference type="InterPro" id="IPR029045">
    <property type="entry name" value="ClpP/crotonase-like_dom_sf"/>
</dbReference>
<evidence type="ECO:0000259" key="1">
    <source>
        <dbReference type="Pfam" id="PF03572"/>
    </source>
</evidence>
<name>A0ABN2MWL8_9PSEU</name>
<accession>A0ABN2MWL8</accession>
<dbReference type="SUPFAM" id="SSF52096">
    <property type="entry name" value="ClpP/crotonase"/>
    <property type="match status" value="1"/>
</dbReference>
<gene>
    <name evidence="2" type="ORF">GCM10009836_18930</name>
</gene>
<proteinExistence type="predicted"/>
<comment type="caution">
    <text evidence="2">The sequence shown here is derived from an EMBL/GenBank/DDBJ whole genome shotgun (WGS) entry which is preliminary data.</text>
</comment>
<organism evidence="2 3">
    <name type="scientific">Pseudonocardia ailaonensis</name>
    <dbReference type="NCBI Taxonomy" id="367279"/>
    <lineage>
        <taxon>Bacteria</taxon>
        <taxon>Bacillati</taxon>
        <taxon>Actinomycetota</taxon>
        <taxon>Actinomycetes</taxon>
        <taxon>Pseudonocardiales</taxon>
        <taxon>Pseudonocardiaceae</taxon>
        <taxon>Pseudonocardia</taxon>
    </lineage>
</organism>
<dbReference type="InterPro" id="IPR005151">
    <property type="entry name" value="Tail-specific_protease"/>
</dbReference>
<evidence type="ECO:0000313" key="3">
    <source>
        <dbReference type="Proteomes" id="UP001500449"/>
    </source>
</evidence>
<keyword evidence="3" id="KW-1185">Reference proteome</keyword>
<feature type="domain" description="Tail specific protease" evidence="1">
    <location>
        <begin position="302"/>
        <end position="470"/>
    </location>
</feature>
<dbReference type="Pfam" id="PF03572">
    <property type="entry name" value="Peptidase_S41"/>
    <property type="match status" value="1"/>
</dbReference>
<dbReference type="Gene3D" id="3.90.226.10">
    <property type="entry name" value="2-enoyl-CoA Hydratase, Chain A, domain 1"/>
    <property type="match status" value="1"/>
</dbReference>
<dbReference type="RefSeq" id="WP_344414620.1">
    <property type="nucleotide sequence ID" value="NZ_BAAAQK010000005.1"/>
</dbReference>
<dbReference type="EMBL" id="BAAAQK010000005">
    <property type="protein sequence ID" value="GAA1839910.1"/>
    <property type="molecule type" value="Genomic_DNA"/>
</dbReference>
<dbReference type="Proteomes" id="UP001500449">
    <property type="component" value="Unassembled WGS sequence"/>
</dbReference>